<evidence type="ECO:0000313" key="3">
    <source>
        <dbReference type="Proteomes" id="UP000887458"/>
    </source>
</evidence>
<keyword evidence="3" id="KW-1185">Reference proteome</keyword>
<dbReference type="EMBL" id="NJHN03000031">
    <property type="protein sequence ID" value="KAH9423931.1"/>
    <property type="molecule type" value="Genomic_DNA"/>
</dbReference>
<proteinExistence type="predicted"/>
<protein>
    <submittedName>
        <fullName evidence="2">Uncharacterized protein</fullName>
    </submittedName>
</protein>
<feature type="region of interest" description="Disordered" evidence="1">
    <location>
        <begin position="1"/>
        <end position="21"/>
    </location>
</feature>
<feature type="compositionally biased region" description="Basic and acidic residues" evidence="1">
    <location>
        <begin position="1"/>
        <end position="15"/>
    </location>
</feature>
<reference evidence="2 3" key="1">
    <citation type="journal article" date="2018" name="J. Allergy Clin. Immunol.">
        <title>High-quality assembly of Dermatophagoides pteronyssinus genome and transcriptome reveals a wide range of novel allergens.</title>
        <authorList>
            <person name="Liu X.Y."/>
            <person name="Yang K.Y."/>
            <person name="Wang M.Q."/>
            <person name="Kwok J.S."/>
            <person name="Zeng X."/>
            <person name="Yang Z."/>
            <person name="Xiao X.J."/>
            <person name="Lau C.P."/>
            <person name="Li Y."/>
            <person name="Huang Z.M."/>
            <person name="Ba J.G."/>
            <person name="Yim A.K."/>
            <person name="Ouyang C.Y."/>
            <person name="Ngai S.M."/>
            <person name="Chan T.F."/>
            <person name="Leung E.L."/>
            <person name="Liu L."/>
            <person name="Liu Z.G."/>
            <person name="Tsui S.K."/>
        </authorList>
    </citation>
    <scope>NUCLEOTIDE SEQUENCE [LARGE SCALE GENOMIC DNA]</scope>
    <source>
        <tissue evidence="2">Whole mite body</tissue>
    </source>
</reference>
<gene>
    <name evidence="2" type="ORF">DERP_005516</name>
</gene>
<reference evidence="2 3" key="2">
    <citation type="journal article" date="2022" name="Mol. Biol. Evol.">
        <title>Comparative Genomics Reveals Insights into the Divergent Evolution of Astigmatic Mites and Household Pest Adaptations.</title>
        <authorList>
            <person name="Xiong Q."/>
            <person name="Wan A.T."/>
            <person name="Liu X."/>
            <person name="Fung C.S."/>
            <person name="Xiao X."/>
            <person name="Malainual N."/>
            <person name="Hou J."/>
            <person name="Wang L."/>
            <person name="Wang M."/>
            <person name="Yang K.Y."/>
            <person name="Cui Y."/>
            <person name="Leung E.L."/>
            <person name="Nong W."/>
            <person name="Shin S.K."/>
            <person name="Au S.W."/>
            <person name="Jeong K.Y."/>
            <person name="Chew F.T."/>
            <person name="Hui J.H."/>
            <person name="Leung T.F."/>
            <person name="Tungtrongchitr A."/>
            <person name="Zhong N."/>
            <person name="Liu Z."/>
            <person name="Tsui S.K."/>
        </authorList>
    </citation>
    <scope>NUCLEOTIDE SEQUENCE [LARGE SCALE GENOMIC DNA]</scope>
    <source>
        <strain evidence="2">Derp</strain>
    </source>
</reference>
<name>A0ABQ8JMT3_DERPT</name>
<comment type="caution">
    <text evidence="2">The sequence shown here is derived from an EMBL/GenBank/DDBJ whole genome shotgun (WGS) entry which is preliminary data.</text>
</comment>
<evidence type="ECO:0000256" key="1">
    <source>
        <dbReference type="SAM" id="MobiDB-lite"/>
    </source>
</evidence>
<organism evidence="2 3">
    <name type="scientific">Dermatophagoides pteronyssinus</name>
    <name type="common">European house dust mite</name>
    <dbReference type="NCBI Taxonomy" id="6956"/>
    <lineage>
        <taxon>Eukaryota</taxon>
        <taxon>Metazoa</taxon>
        <taxon>Ecdysozoa</taxon>
        <taxon>Arthropoda</taxon>
        <taxon>Chelicerata</taxon>
        <taxon>Arachnida</taxon>
        <taxon>Acari</taxon>
        <taxon>Acariformes</taxon>
        <taxon>Sarcoptiformes</taxon>
        <taxon>Astigmata</taxon>
        <taxon>Psoroptidia</taxon>
        <taxon>Analgoidea</taxon>
        <taxon>Pyroglyphidae</taxon>
        <taxon>Dermatophagoidinae</taxon>
        <taxon>Dermatophagoides</taxon>
    </lineage>
</organism>
<sequence length="180" mass="21320">MKKPKNLDNDNDQIKMNETSTTTVNNLSLIQSSNNNNMPLNDDNVDHATTTNKQNRSLIDSEIELLSPLDIRKFINDQSRRIFLFYQDILLEKQSKMINLKQMIEQFHYDHYPITSQKLLLFDLCKEKIIEIFSMDLSTNQSTDNEKSRRTNNNIDYTVFYKNLNIINYPIMKINNNNKY</sequence>
<accession>A0ABQ8JMT3</accession>
<dbReference type="Proteomes" id="UP000887458">
    <property type="component" value="Unassembled WGS sequence"/>
</dbReference>
<evidence type="ECO:0000313" key="2">
    <source>
        <dbReference type="EMBL" id="KAH9423931.1"/>
    </source>
</evidence>